<evidence type="ECO:0000313" key="1">
    <source>
        <dbReference type="EMBL" id="KAA5602914.1"/>
    </source>
</evidence>
<sequence>MRSTNTVTDCTHLEAAHRLSEHLLGSPTATEGLLLWCEARGLSSGPITVVHRRPAEPPALDAQERAELAPQAGEPVGYRSVLLLRGHLVLSEADNWFLPCRLPAAMAQALHTTDVPFGAIVAPLQPYRRTFRVAIAPDALDPGVVLEHRAVLLDAQGHPLSVVRERYRAALIGHPVR</sequence>
<dbReference type="Gene3D" id="3.40.1410.10">
    <property type="entry name" value="Chorismate lyase-like"/>
    <property type="match status" value="1"/>
</dbReference>
<keyword evidence="2" id="KW-1185">Reference proteome</keyword>
<organism evidence="1 2">
    <name type="scientific">Blastochloris sulfoviridis</name>
    <dbReference type="NCBI Taxonomy" id="50712"/>
    <lineage>
        <taxon>Bacteria</taxon>
        <taxon>Pseudomonadati</taxon>
        <taxon>Pseudomonadota</taxon>
        <taxon>Alphaproteobacteria</taxon>
        <taxon>Hyphomicrobiales</taxon>
        <taxon>Blastochloridaceae</taxon>
        <taxon>Blastochloris</taxon>
    </lineage>
</organism>
<dbReference type="Proteomes" id="UP000323886">
    <property type="component" value="Unassembled WGS sequence"/>
</dbReference>
<name>A0A5M6I3X6_9HYPH</name>
<dbReference type="AlphaFoldDB" id="A0A5M6I3X6"/>
<evidence type="ECO:0008006" key="3">
    <source>
        <dbReference type="Google" id="ProtNLM"/>
    </source>
</evidence>
<proteinExistence type="predicted"/>
<dbReference type="OrthoDB" id="7862147at2"/>
<dbReference type="InterPro" id="IPR028978">
    <property type="entry name" value="Chorismate_lyase_/UTRA_dom_sf"/>
</dbReference>
<accession>A0A5M6I3X6</accession>
<dbReference type="SUPFAM" id="SSF64288">
    <property type="entry name" value="Chorismate lyase-like"/>
    <property type="match status" value="1"/>
</dbReference>
<comment type="caution">
    <text evidence="1">The sequence shown here is derived from an EMBL/GenBank/DDBJ whole genome shotgun (WGS) entry which is preliminary data.</text>
</comment>
<gene>
    <name evidence="1" type="ORF">F1193_03515</name>
</gene>
<dbReference type="EMBL" id="VWPL01000004">
    <property type="protein sequence ID" value="KAA5602914.1"/>
    <property type="molecule type" value="Genomic_DNA"/>
</dbReference>
<evidence type="ECO:0000313" key="2">
    <source>
        <dbReference type="Proteomes" id="UP000323886"/>
    </source>
</evidence>
<dbReference type="RefSeq" id="WP_150096284.1">
    <property type="nucleotide sequence ID" value="NZ_VWPL01000004.1"/>
</dbReference>
<protein>
    <recommendedName>
        <fullName evidence="3">Chorismate lyase</fullName>
    </recommendedName>
</protein>
<reference evidence="1 2" key="1">
    <citation type="submission" date="2019-09" db="EMBL/GenBank/DDBJ databases">
        <title>Draft Whole-Genome sequence of Blastochloris sulfoviridis DSM 729.</title>
        <authorList>
            <person name="Meyer T.E."/>
            <person name="Kyndt J.A."/>
        </authorList>
    </citation>
    <scope>NUCLEOTIDE SEQUENCE [LARGE SCALE GENOMIC DNA]</scope>
    <source>
        <strain evidence="1 2">DSM 729</strain>
    </source>
</reference>